<organism evidence="2 3">
    <name type="scientific">Coprinopsis cinerea (strain Okayama-7 / 130 / ATCC MYA-4618 / FGSC 9003)</name>
    <name type="common">Inky cap fungus</name>
    <name type="synonym">Hormographiella aspergillata</name>
    <dbReference type="NCBI Taxonomy" id="240176"/>
    <lineage>
        <taxon>Eukaryota</taxon>
        <taxon>Fungi</taxon>
        <taxon>Dikarya</taxon>
        <taxon>Basidiomycota</taxon>
        <taxon>Agaricomycotina</taxon>
        <taxon>Agaricomycetes</taxon>
        <taxon>Agaricomycetidae</taxon>
        <taxon>Agaricales</taxon>
        <taxon>Agaricineae</taxon>
        <taxon>Psathyrellaceae</taxon>
        <taxon>Coprinopsis</taxon>
    </lineage>
</organism>
<dbReference type="eggNOG" id="ENOG502SQX8">
    <property type="taxonomic scope" value="Eukaryota"/>
</dbReference>
<feature type="compositionally biased region" description="Low complexity" evidence="1">
    <location>
        <begin position="1"/>
        <end position="15"/>
    </location>
</feature>
<dbReference type="OMA" id="RCAFICA"/>
<dbReference type="GeneID" id="6006613"/>
<dbReference type="OrthoDB" id="5231159at2759"/>
<name>A8N5M9_COPC7</name>
<dbReference type="InParanoid" id="A8N5M9"/>
<proteinExistence type="predicted"/>
<dbReference type="Proteomes" id="UP000001861">
    <property type="component" value="Unassembled WGS sequence"/>
</dbReference>
<dbReference type="HOGENOM" id="CLU_104711_0_0_1"/>
<dbReference type="AlphaFoldDB" id="A8N5M9"/>
<evidence type="ECO:0000313" key="3">
    <source>
        <dbReference type="Proteomes" id="UP000001861"/>
    </source>
</evidence>
<accession>A8N5M9</accession>
<dbReference type="EMBL" id="AACS02000003">
    <property type="protein sequence ID" value="EAU91652.2"/>
    <property type="molecule type" value="Genomic_DNA"/>
</dbReference>
<dbReference type="VEuPathDB" id="FungiDB:CC1G_09334"/>
<sequence length="231" mass="25419">MSEPSAIVPSSSSGSTKKKEKEVQFKGQSRIEGVCHWCKREEIPGQKRFQACGQCKEIIYCATCKQNAEMRMAAQAASPDIAKDIATFKKWHACHGELFKHAIVCALDLGKNPKNYDKSMLLVEVRPRKDHAKLSVNRKYELAAGCILTMEEVRGMLGPSGEPMLDSLKEESKFMQKKGGIGMAAIILEMGGIVDLVKVILPKPDGAALMQRVNNWGSEWFVNLAGGVLHA</sequence>
<protein>
    <submittedName>
        <fullName evidence="2">Uncharacterized protein</fullName>
    </submittedName>
</protein>
<evidence type="ECO:0000313" key="2">
    <source>
        <dbReference type="EMBL" id="EAU91652.2"/>
    </source>
</evidence>
<feature type="region of interest" description="Disordered" evidence="1">
    <location>
        <begin position="1"/>
        <end position="24"/>
    </location>
</feature>
<dbReference type="RefSeq" id="XP_001830174.2">
    <property type="nucleotide sequence ID" value="XM_001830122.2"/>
</dbReference>
<evidence type="ECO:0000256" key="1">
    <source>
        <dbReference type="SAM" id="MobiDB-lite"/>
    </source>
</evidence>
<comment type="caution">
    <text evidence="2">The sequence shown here is derived from an EMBL/GenBank/DDBJ whole genome shotgun (WGS) entry which is preliminary data.</text>
</comment>
<reference evidence="2 3" key="1">
    <citation type="journal article" date="2010" name="Proc. Natl. Acad. Sci. U.S.A.">
        <title>Insights into evolution of multicellular fungi from the assembled chromosomes of the mushroom Coprinopsis cinerea (Coprinus cinereus).</title>
        <authorList>
            <person name="Stajich J.E."/>
            <person name="Wilke S.K."/>
            <person name="Ahren D."/>
            <person name="Au C.H."/>
            <person name="Birren B.W."/>
            <person name="Borodovsky M."/>
            <person name="Burns C."/>
            <person name="Canback B."/>
            <person name="Casselton L.A."/>
            <person name="Cheng C.K."/>
            <person name="Deng J."/>
            <person name="Dietrich F.S."/>
            <person name="Fargo D.C."/>
            <person name="Farman M.L."/>
            <person name="Gathman A.C."/>
            <person name="Goldberg J."/>
            <person name="Guigo R."/>
            <person name="Hoegger P.J."/>
            <person name="Hooker J.B."/>
            <person name="Huggins A."/>
            <person name="James T.Y."/>
            <person name="Kamada T."/>
            <person name="Kilaru S."/>
            <person name="Kodira C."/>
            <person name="Kues U."/>
            <person name="Kupfer D."/>
            <person name="Kwan H.S."/>
            <person name="Lomsadze A."/>
            <person name="Li W."/>
            <person name="Lilly W.W."/>
            <person name="Ma L.J."/>
            <person name="Mackey A.J."/>
            <person name="Manning G."/>
            <person name="Martin F."/>
            <person name="Muraguchi H."/>
            <person name="Natvig D.O."/>
            <person name="Palmerini H."/>
            <person name="Ramesh M.A."/>
            <person name="Rehmeyer C.J."/>
            <person name="Roe B.A."/>
            <person name="Shenoy N."/>
            <person name="Stanke M."/>
            <person name="Ter-Hovhannisyan V."/>
            <person name="Tunlid A."/>
            <person name="Velagapudi R."/>
            <person name="Vision T.J."/>
            <person name="Zeng Q."/>
            <person name="Zolan M.E."/>
            <person name="Pukkila P.J."/>
        </authorList>
    </citation>
    <scope>NUCLEOTIDE SEQUENCE [LARGE SCALE GENOMIC DNA]</scope>
    <source>
        <strain evidence="3">Okayama-7 / 130 / ATCC MYA-4618 / FGSC 9003</strain>
    </source>
</reference>
<gene>
    <name evidence="2" type="ORF">CC1G_09334</name>
</gene>
<dbReference type="KEGG" id="cci:CC1G_09334"/>
<keyword evidence="3" id="KW-1185">Reference proteome</keyword>